<evidence type="ECO:0000313" key="3">
    <source>
        <dbReference type="Proteomes" id="UP000051326"/>
    </source>
</evidence>
<dbReference type="AlphaFoldDB" id="A0A0P1H854"/>
<feature type="transmembrane region" description="Helical" evidence="1">
    <location>
        <begin position="275"/>
        <end position="298"/>
    </location>
</feature>
<gene>
    <name evidence="2" type="ORF">PHA8399_01564</name>
</gene>
<protein>
    <submittedName>
        <fullName evidence="2">Uncharacterized protein</fullName>
    </submittedName>
</protein>
<evidence type="ECO:0000256" key="1">
    <source>
        <dbReference type="SAM" id="Phobius"/>
    </source>
</evidence>
<reference evidence="2 3" key="1">
    <citation type="submission" date="2015-09" db="EMBL/GenBank/DDBJ databases">
        <authorList>
            <consortium name="Swine Surveillance"/>
        </authorList>
    </citation>
    <scope>NUCLEOTIDE SEQUENCE [LARGE SCALE GENOMIC DNA]</scope>
    <source>
        <strain evidence="2 3">CECT 8399</strain>
    </source>
</reference>
<proteinExistence type="predicted"/>
<dbReference type="Proteomes" id="UP000051326">
    <property type="component" value="Unassembled WGS sequence"/>
</dbReference>
<feature type="transmembrane region" description="Helical" evidence="1">
    <location>
        <begin position="161"/>
        <end position="182"/>
    </location>
</feature>
<name>A0A0P1H854_9RHOB</name>
<keyword evidence="1" id="KW-0472">Membrane</keyword>
<dbReference type="RefSeq" id="WP_082649491.1">
    <property type="nucleotide sequence ID" value="NZ_CYSR01000018.1"/>
</dbReference>
<keyword evidence="1" id="KW-0812">Transmembrane</keyword>
<dbReference type="EMBL" id="CYSR01000018">
    <property type="protein sequence ID" value="CUH99443.1"/>
    <property type="molecule type" value="Genomic_DNA"/>
</dbReference>
<evidence type="ECO:0000313" key="2">
    <source>
        <dbReference type="EMBL" id="CUH99443.1"/>
    </source>
</evidence>
<sequence length="308" mass="31722">MTDPSRELPRKRARTALGVVAGLLFLLTGALGLSGRSDWNPLATVPEQTAETIAASAVTVYVSLRAINAALSTAQEIEVGASVVGQASLQPLKVLEPVDDTVERVADAVFLVAAGAALAAVGLAPVVSIGLVVLGAALLGRVSLGRSPVLSRTVKPLCDKGIALGIAVGFAIPSVFVLAVWVGEQATAAQMSAAMAELDAVAQEANFLIGAEVDEAEAVSPAEEGDAGVLGWLSSRISEAGDSVSGVFEQSGRYLDAAQVFVEEADTILRSSLTIIGIFTLRMLVLPVFLLWGALSLLRTVLRPAGER</sequence>
<organism evidence="2 3">
    <name type="scientific">Leisingera aquaemixtae</name>
    <dbReference type="NCBI Taxonomy" id="1396826"/>
    <lineage>
        <taxon>Bacteria</taxon>
        <taxon>Pseudomonadati</taxon>
        <taxon>Pseudomonadota</taxon>
        <taxon>Alphaproteobacteria</taxon>
        <taxon>Rhodobacterales</taxon>
        <taxon>Roseobacteraceae</taxon>
        <taxon>Leisingera</taxon>
    </lineage>
</organism>
<feature type="transmembrane region" description="Helical" evidence="1">
    <location>
        <begin position="108"/>
        <end position="140"/>
    </location>
</feature>
<dbReference type="STRING" id="1396826.PHA8399_01564"/>
<accession>A0A0P1H854</accession>
<keyword evidence="1" id="KW-1133">Transmembrane helix</keyword>